<feature type="region of interest" description="Disordered" evidence="10">
    <location>
        <begin position="455"/>
        <end position="481"/>
    </location>
</feature>
<keyword evidence="4" id="KW-0963">Cytoplasm</keyword>
<evidence type="ECO:0000256" key="5">
    <source>
        <dbReference type="ARBA" id="ARBA00023136"/>
    </source>
</evidence>
<dbReference type="GO" id="GO:0006979">
    <property type="term" value="P:response to oxidative stress"/>
    <property type="evidence" value="ECO:0007669"/>
    <property type="project" value="TreeGrafter"/>
</dbReference>
<name>A0A433DMM4_9FUNG</name>
<keyword evidence="13" id="KW-1185">Reference proteome</keyword>
<evidence type="ECO:0000256" key="4">
    <source>
        <dbReference type="ARBA" id="ARBA00022490"/>
    </source>
</evidence>
<feature type="domain" description="TLDc" evidence="11">
    <location>
        <begin position="256"/>
        <end position="424"/>
    </location>
</feature>
<keyword evidence="5" id="KW-0472">Membrane</keyword>
<evidence type="ECO:0000256" key="3">
    <source>
        <dbReference type="ARBA" id="ARBA00004496"/>
    </source>
</evidence>
<accession>A0A433DMM4</accession>
<feature type="compositionally biased region" description="Basic and acidic residues" evidence="10">
    <location>
        <begin position="463"/>
        <end position="481"/>
    </location>
</feature>
<dbReference type="OrthoDB" id="26679at2759"/>
<evidence type="ECO:0000256" key="6">
    <source>
        <dbReference type="ARBA" id="ARBA00023228"/>
    </source>
</evidence>
<evidence type="ECO:0000256" key="9">
    <source>
        <dbReference type="ARBA" id="ARBA00042134"/>
    </source>
</evidence>
<dbReference type="EMBL" id="RBNI01000172">
    <property type="protein sequence ID" value="RUP52138.1"/>
    <property type="molecule type" value="Genomic_DNA"/>
</dbReference>
<dbReference type="PANTHER" id="PTHR23354:SF131">
    <property type="entry name" value="MTOR-ASSOCIATED PROTEIN MEAK7"/>
    <property type="match status" value="1"/>
</dbReference>
<dbReference type="GO" id="GO:0016020">
    <property type="term" value="C:membrane"/>
    <property type="evidence" value="ECO:0007669"/>
    <property type="project" value="UniProtKB-SubCell"/>
</dbReference>
<proteinExistence type="predicted"/>
<evidence type="ECO:0000313" key="13">
    <source>
        <dbReference type="Proteomes" id="UP000268093"/>
    </source>
</evidence>
<dbReference type="AlphaFoldDB" id="A0A433DMM4"/>
<sequence>MGNQTSKHHDNLDHHLDHFTDSELKAIDATFSSGSLASPNTVSRDTLQNGSLSPLAPPLRGALISYFQLKSTPAVSPSATQIPQTTPITKLGFISAVYLLSKAPVKDRAGAFYDIFSLSSVSFEELVKQVSQPAIKYWFEGSELDDILINDPSLHRLVHHLLVAFKTTTSDDDLFLPDPPTDTLAPWIALTRATPPSSRPSRQEITDWYTNTPTFAHLITILVSRLFLTSSTHFLPFSDRRPLNLAAPHITPHFSEILTPPSYFLLAHNLPADCRLNHTRIFSSRHDGNSWQAFTDAILEQGSTLIVIQDKDGNVFGAFAYEEWNMRPKFYGDTKNFLFTVVPELNVFPATTVNANYQYLNFGTKSLPNGIGLGGQMDYFGLWISADFEHGHSRAAPHCTTYASPKLAGKEEFIVDEVEVWLFRPTPKDPDLLPPKDKRSALDHDEHVAFLELGGRKMHGKHVREQDAREDKERALNEGRV</sequence>
<dbReference type="Pfam" id="PF07534">
    <property type="entry name" value="TLD"/>
    <property type="match status" value="1"/>
</dbReference>
<evidence type="ECO:0000313" key="12">
    <source>
        <dbReference type="EMBL" id="RUP52138.1"/>
    </source>
</evidence>
<evidence type="ECO:0000256" key="10">
    <source>
        <dbReference type="SAM" id="MobiDB-lite"/>
    </source>
</evidence>
<organism evidence="12 13">
    <name type="scientific">Jimgerdemannia flammicorona</name>
    <dbReference type="NCBI Taxonomy" id="994334"/>
    <lineage>
        <taxon>Eukaryota</taxon>
        <taxon>Fungi</taxon>
        <taxon>Fungi incertae sedis</taxon>
        <taxon>Mucoromycota</taxon>
        <taxon>Mucoromycotina</taxon>
        <taxon>Endogonomycetes</taxon>
        <taxon>Endogonales</taxon>
        <taxon>Endogonaceae</taxon>
        <taxon>Jimgerdemannia</taxon>
    </lineage>
</organism>
<dbReference type="PANTHER" id="PTHR23354">
    <property type="entry name" value="NUCLEOLAR PROTEIN 7/ESTROGEN RECEPTOR COACTIVATOR-RELATED"/>
    <property type="match status" value="1"/>
</dbReference>
<evidence type="ECO:0000256" key="7">
    <source>
        <dbReference type="ARBA" id="ARBA00039594"/>
    </source>
</evidence>
<dbReference type="GO" id="GO:0005634">
    <property type="term" value="C:nucleus"/>
    <property type="evidence" value="ECO:0007669"/>
    <property type="project" value="TreeGrafter"/>
</dbReference>
<gene>
    <name evidence="12" type="ORF">BC936DRAFT_140518</name>
</gene>
<evidence type="ECO:0000256" key="2">
    <source>
        <dbReference type="ARBA" id="ARBA00004371"/>
    </source>
</evidence>
<dbReference type="GO" id="GO:0005737">
    <property type="term" value="C:cytoplasm"/>
    <property type="evidence" value="ECO:0007669"/>
    <property type="project" value="UniProtKB-SubCell"/>
</dbReference>
<evidence type="ECO:0000256" key="8">
    <source>
        <dbReference type="ARBA" id="ARBA00041780"/>
    </source>
</evidence>
<dbReference type="PROSITE" id="PS51886">
    <property type="entry name" value="TLDC"/>
    <property type="match status" value="1"/>
</dbReference>
<evidence type="ECO:0000256" key="1">
    <source>
        <dbReference type="ARBA" id="ARBA00004370"/>
    </source>
</evidence>
<reference evidence="12 13" key="1">
    <citation type="journal article" date="2018" name="New Phytol.">
        <title>Phylogenomics of Endogonaceae and evolution of mycorrhizas within Mucoromycota.</title>
        <authorList>
            <person name="Chang Y."/>
            <person name="Desiro A."/>
            <person name="Na H."/>
            <person name="Sandor L."/>
            <person name="Lipzen A."/>
            <person name="Clum A."/>
            <person name="Barry K."/>
            <person name="Grigoriev I.V."/>
            <person name="Martin F.M."/>
            <person name="Stajich J.E."/>
            <person name="Smith M.E."/>
            <person name="Bonito G."/>
            <person name="Spatafora J.W."/>
        </authorList>
    </citation>
    <scope>NUCLEOTIDE SEQUENCE [LARGE SCALE GENOMIC DNA]</scope>
    <source>
        <strain evidence="12 13">GMNB39</strain>
    </source>
</reference>
<keyword evidence="6" id="KW-0458">Lysosome</keyword>
<evidence type="ECO:0000259" key="11">
    <source>
        <dbReference type="PROSITE" id="PS51886"/>
    </source>
</evidence>
<protein>
    <recommendedName>
        <fullName evidence="7">MTOR-associated protein MEAK7</fullName>
    </recommendedName>
    <alternativeName>
        <fullName evidence="9">TBC/LysM-associated domain-containing protein 1</fullName>
    </alternativeName>
    <alternativeName>
        <fullName evidence="8">TLD domain-containing protein 1</fullName>
    </alternativeName>
</protein>
<dbReference type="SMART" id="SM00584">
    <property type="entry name" value="TLDc"/>
    <property type="match status" value="1"/>
</dbReference>
<dbReference type="InterPro" id="IPR006571">
    <property type="entry name" value="TLDc_dom"/>
</dbReference>
<comment type="subcellular location">
    <subcellularLocation>
        <location evidence="3">Cytoplasm</location>
    </subcellularLocation>
    <subcellularLocation>
        <location evidence="2">Lysosome</location>
    </subcellularLocation>
    <subcellularLocation>
        <location evidence="1">Membrane</location>
    </subcellularLocation>
</comment>
<comment type="caution">
    <text evidence="12">The sequence shown here is derived from an EMBL/GenBank/DDBJ whole genome shotgun (WGS) entry which is preliminary data.</text>
</comment>
<dbReference type="Proteomes" id="UP000268093">
    <property type="component" value="Unassembled WGS sequence"/>
</dbReference>